<dbReference type="AlphaFoldDB" id="A0A8B7ZGE7"/>
<gene>
    <name evidence="6" type="primary">LOC110986401</name>
</gene>
<feature type="domain" description="Ubiquitin-like" evidence="4">
    <location>
        <begin position="1"/>
        <end position="78"/>
    </location>
</feature>
<dbReference type="GO" id="GO:0006620">
    <property type="term" value="P:post-translational protein targeting to endoplasmic reticulum membrane"/>
    <property type="evidence" value="ECO:0007669"/>
    <property type="project" value="InterPro"/>
</dbReference>
<dbReference type="Pfam" id="PF17840">
    <property type="entry name" value="Tugs"/>
    <property type="match status" value="1"/>
</dbReference>
<dbReference type="InterPro" id="IPR044724">
    <property type="entry name" value="Ubl_UBL4A-like"/>
</dbReference>
<comment type="subcellular location">
    <subcellularLocation>
        <location evidence="1">Cytoplasm</location>
        <location evidence="1">Cytosol</location>
    </subcellularLocation>
</comment>
<dbReference type="PROSITE" id="PS00299">
    <property type="entry name" value="UBIQUITIN_1"/>
    <property type="match status" value="1"/>
</dbReference>
<evidence type="ECO:0000313" key="5">
    <source>
        <dbReference type="Proteomes" id="UP000694845"/>
    </source>
</evidence>
<dbReference type="InterPro" id="IPR041421">
    <property type="entry name" value="Ubl4_C_TUGS"/>
</dbReference>
<dbReference type="InterPro" id="IPR000626">
    <property type="entry name" value="Ubiquitin-like_dom"/>
</dbReference>
<reference evidence="6" key="1">
    <citation type="submission" date="2025-08" db="UniProtKB">
        <authorList>
            <consortium name="RefSeq"/>
        </authorList>
    </citation>
    <scope>IDENTIFICATION</scope>
</reference>
<protein>
    <submittedName>
        <fullName evidence="6">Ubiquitin-like protein 4A-B</fullName>
    </submittedName>
</protein>
<dbReference type="SMART" id="SM00213">
    <property type="entry name" value="UBQ"/>
    <property type="match status" value="1"/>
</dbReference>
<evidence type="ECO:0000256" key="3">
    <source>
        <dbReference type="ARBA" id="ARBA00022490"/>
    </source>
</evidence>
<evidence type="ECO:0000256" key="2">
    <source>
        <dbReference type="ARBA" id="ARBA00022448"/>
    </source>
</evidence>
<evidence type="ECO:0000256" key="1">
    <source>
        <dbReference type="ARBA" id="ARBA00004514"/>
    </source>
</evidence>
<dbReference type="PRINTS" id="PR00348">
    <property type="entry name" value="UBIQUITIN"/>
</dbReference>
<evidence type="ECO:0000259" key="4">
    <source>
        <dbReference type="PROSITE" id="PS50053"/>
    </source>
</evidence>
<accession>A0A8B7ZGE7</accession>
<evidence type="ECO:0000313" key="6">
    <source>
        <dbReference type="RefSeq" id="XP_022103940.1"/>
    </source>
</evidence>
<dbReference type="GeneID" id="110986401"/>
<organism evidence="5 6">
    <name type="scientific">Acanthaster planci</name>
    <name type="common">Crown-of-thorns starfish</name>
    <dbReference type="NCBI Taxonomy" id="133434"/>
    <lineage>
        <taxon>Eukaryota</taxon>
        <taxon>Metazoa</taxon>
        <taxon>Echinodermata</taxon>
        <taxon>Eleutherozoa</taxon>
        <taxon>Asterozoa</taxon>
        <taxon>Asteroidea</taxon>
        <taxon>Valvatacea</taxon>
        <taxon>Valvatida</taxon>
        <taxon>Acanthasteridae</taxon>
        <taxon>Acanthaster</taxon>
    </lineage>
</organism>
<dbReference type="GO" id="GO:0071816">
    <property type="term" value="P:tail-anchored membrane protein insertion into ER membrane"/>
    <property type="evidence" value="ECO:0007669"/>
    <property type="project" value="TreeGrafter"/>
</dbReference>
<dbReference type="GO" id="GO:0071818">
    <property type="term" value="C:BAT3 complex"/>
    <property type="evidence" value="ECO:0007669"/>
    <property type="project" value="TreeGrafter"/>
</dbReference>
<dbReference type="OrthoDB" id="417450at2759"/>
<dbReference type="SUPFAM" id="SSF54236">
    <property type="entry name" value="Ubiquitin-like"/>
    <property type="match status" value="1"/>
</dbReference>
<proteinExistence type="predicted"/>
<dbReference type="PANTHER" id="PTHR46555:SF1">
    <property type="entry name" value="UBIQUITIN-LIKE PROTEIN 4A"/>
    <property type="match status" value="1"/>
</dbReference>
<dbReference type="InterPro" id="IPR019956">
    <property type="entry name" value="Ubiquitin_dom"/>
</dbReference>
<dbReference type="OMA" id="RGFRKFY"/>
<dbReference type="GO" id="GO:0051087">
    <property type="term" value="F:protein-folding chaperone binding"/>
    <property type="evidence" value="ECO:0007669"/>
    <property type="project" value="TreeGrafter"/>
</dbReference>
<keyword evidence="3" id="KW-0963">Cytoplasm</keyword>
<keyword evidence="2" id="KW-0813">Transport</keyword>
<dbReference type="InterPro" id="IPR019954">
    <property type="entry name" value="Ubiquitin_CS"/>
</dbReference>
<dbReference type="Pfam" id="PF00240">
    <property type="entry name" value="ubiquitin"/>
    <property type="match status" value="1"/>
</dbReference>
<dbReference type="InterPro" id="IPR047154">
    <property type="entry name" value="UBL4A-like"/>
</dbReference>
<keyword evidence="5" id="KW-1185">Reference proteome</keyword>
<dbReference type="CDD" id="cd01807">
    <property type="entry name" value="Ubl_UBL4A_like"/>
    <property type="match status" value="1"/>
</dbReference>
<name>A0A8B7ZGE7_ACAPL</name>
<dbReference type="Proteomes" id="UP000694845">
    <property type="component" value="Unplaced"/>
</dbReference>
<dbReference type="RefSeq" id="XP_022103940.1">
    <property type="nucleotide sequence ID" value="XM_022248248.1"/>
</dbReference>
<dbReference type="KEGG" id="aplc:110986401"/>
<sequence>MILTVKILQTHGRECCVEVTATEPILSVKRMVAKELDVPVHQQRLVFKGKTLSDGQCLCDYNIGPDTKIHLVIRRPDASEDLTSPSRIGKGTALWEELQKLLRKHFTSEDAEKVLEQFKKEFSTNIASLSLDDIERIAMSKLGVYPDGSEAGPSTS</sequence>
<dbReference type="Gene3D" id="3.10.20.90">
    <property type="entry name" value="Phosphatidylinositol 3-kinase Catalytic Subunit, Chain A, domain 1"/>
    <property type="match status" value="1"/>
</dbReference>
<dbReference type="PANTHER" id="PTHR46555">
    <property type="entry name" value="UBIQUITIN-LIKE PROTEIN 4A"/>
    <property type="match status" value="1"/>
</dbReference>
<dbReference type="InterPro" id="IPR029071">
    <property type="entry name" value="Ubiquitin-like_domsf"/>
</dbReference>
<dbReference type="PROSITE" id="PS50053">
    <property type="entry name" value="UBIQUITIN_2"/>
    <property type="match status" value="1"/>
</dbReference>